<dbReference type="CDD" id="cd23763">
    <property type="entry name" value="ASKHA_ATPase_ROK"/>
    <property type="match status" value="1"/>
</dbReference>
<gene>
    <name evidence="2" type="ORF">OS125_06680</name>
</gene>
<dbReference type="Gene3D" id="3.30.420.40">
    <property type="match status" value="2"/>
</dbReference>
<protein>
    <submittedName>
        <fullName evidence="2">ROK family protein</fullName>
    </submittedName>
</protein>
<dbReference type="InterPro" id="IPR000600">
    <property type="entry name" value="ROK"/>
</dbReference>
<comment type="caution">
    <text evidence="2">The sequence shown here is derived from an EMBL/GenBank/DDBJ whole genome shotgun (WGS) entry which is preliminary data.</text>
</comment>
<evidence type="ECO:0000256" key="1">
    <source>
        <dbReference type="ARBA" id="ARBA00006479"/>
    </source>
</evidence>
<dbReference type="PANTHER" id="PTHR18964">
    <property type="entry name" value="ROK (REPRESSOR, ORF, KINASE) FAMILY"/>
    <property type="match status" value="1"/>
</dbReference>
<dbReference type="InterPro" id="IPR043129">
    <property type="entry name" value="ATPase_NBD"/>
</dbReference>
<accession>A0ABT3WY51</accession>
<dbReference type="EMBL" id="JAPMKV010000003">
    <property type="protein sequence ID" value="MCX7444931.1"/>
    <property type="molecule type" value="Genomic_DNA"/>
</dbReference>
<proteinExistence type="inferred from homology"/>
<evidence type="ECO:0000313" key="2">
    <source>
        <dbReference type="EMBL" id="MCX7444931.1"/>
    </source>
</evidence>
<dbReference type="RefSeq" id="WP_267186553.1">
    <property type="nucleotide sequence ID" value="NZ_JAPMKV010000003.1"/>
</dbReference>
<evidence type="ECO:0000313" key="3">
    <source>
        <dbReference type="Proteomes" id="UP001081709"/>
    </source>
</evidence>
<organism evidence="2 3">
    <name type="scientific">Corynebacterium pygosceleis</name>
    <dbReference type="NCBI Taxonomy" id="2800406"/>
    <lineage>
        <taxon>Bacteria</taxon>
        <taxon>Bacillati</taxon>
        <taxon>Actinomycetota</taxon>
        <taxon>Actinomycetes</taxon>
        <taxon>Mycobacteriales</taxon>
        <taxon>Corynebacteriaceae</taxon>
        <taxon>Corynebacterium</taxon>
    </lineage>
</organism>
<keyword evidence="3" id="KW-1185">Reference proteome</keyword>
<dbReference type="PANTHER" id="PTHR18964:SF149">
    <property type="entry name" value="BIFUNCTIONAL UDP-N-ACETYLGLUCOSAMINE 2-EPIMERASE_N-ACETYLMANNOSAMINE KINASE"/>
    <property type="match status" value="1"/>
</dbReference>
<dbReference type="Proteomes" id="UP001081709">
    <property type="component" value="Unassembled WGS sequence"/>
</dbReference>
<comment type="similarity">
    <text evidence="1">Belongs to the ROK (NagC/XylR) family.</text>
</comment>
<reference evidence="2" key="1">
    <citation type="submission" date="2022-11" db="EMBL/GenBank/DDBJ databases">
        <title>Corynebacterium sp. isolated from Penguins.</title>
        <authorList>
            <person name="Sedlar K."/>
            <person name="Svec P."/>
        </authorList>
    </citation>
    <scope>NUCLEOTIDE SEQUENCE</scope>
    <source>
        <strain evidence="2">P7003</strain>
    </source>
</reference>
<dbReference type="SUPFAM" id="SSF53067">
    <property type="entry name" value="Actin-like ATPase domain"/>
    <property type="match status" value="1"/>
</dbReference>
<dbReference type="Pfam" id="PF00480">
    <property type="entry name" value="ROK"/>
    <property type="match status" value="1"/>
</dbReference>
<name>A0ABT3WY51_9CORY</name>
<sequence length="327" mass="33938">MTVKRPATNLHEKRYAFGVDLGGTNIKMVIVGQDGQVRHRRQIRTPDTGVDDIISALERAVAELSATVSDGGAEGVDADAVIDTVGLAVPGIVNETDGIAEYSVNLGWRDLPLAEILTDRTGRGVSLGHDVRSGGLAEFTWGALRDRPLKSGYYLAVGTGIAMVTLIDGHVLAPHPWAGEVGMAPFPDPDRPGRTVRMEQIGSAAAMARRLRDLKPGIIGNEAGSREVFDAAAAGDETARAVIGDAVAALADPVADACHLLGPLPVVVGGGVVQAGRQLTGPLGEAIRDRTPALSAPEVIAAELGTWSQAMGAAVRAFRLEGTDVTG</sequence>